<dbReference type="GO" id="GO:0004382">
    <property type="term" value="F:GDP phosphatase activity"/>
    <property type="evidence" value="ECO:0007669"/>
    <property type="project" value="TreeGrafter"/>
</dbReference>
<evidence type="ECO:0000256" key="11">
    <source>
        <dbReference type="ARBA" id="ARBA00022989"/>
    </source>
</evidence>
<dbReference type="FunFam" id="3.30.420.40:FF:000068">
    <property type="entry name" value="Ectonucleoside triphosphate diphosphohydrolase 1"/>
    <property type="match status" value="1"/>
</dbReference>
<dbReference type="PANTHER" id="PTHR11782:SF33">
    <property type="entry name" value="ECTONUCLEOSIDE TRIPHOSPHATE DIPHOSPHOHYDROLASE 2"/>
    <property type="match status" value="1"/>
</dbReference>
<evidence type="ECO:0000256" key="9">
    <source>
        <dbReference type="ARBA" id="ARBA00022840"/>
    </source>
</evidence>
<organism evidence="19 20">
    <name type="scientific">Denticeps clupeoides</name>
    <name type="common">denticle herring</name>
    <dbReference type="NCBI Taxonomy" id="299321"/>
    <lineage>
        <taxon>Eukaryota</taxon>
        <taxon>Metazoa</taxon>
        <taxon>Chordata</taxon>
        <taxon>Craniata</taxon>
        <taxon>Vertebrata</taxon>
        <taxon>Euteleostomi</taxon>
        <taxon>Actinopterygii</taxon>
        <taxon>Neopterygii</taxon>
        <taxon>Teleostei</taxon>
        <taxon>Clupei</taxon>
        <taxon>Clupeiformes</taxon>
        <taxon>Denticipitoidei</taxon>
        <taxon>Denticipitidae</taxon>
        <taxon>Denticeps</taxon>
    </lineage>
</organism>
<comment type="similarity">
    <text evidence="4 17">Belongs to the GDA1/CD39 NTPase family.</text>
</comment>
<keyword evidence="20" id="KW-1185">Reference proteome</keyword>
<evidence type="ECO:0000313" key="19">
    <source>
        <dbReference type="Ensembl" id="ENSDCDP00010058049.1"/>
    </source>
</evidence>
<evidence type="ECO:0000256" key="7">
    <source>
        <dbReference type="ARBA" id="ARBA00022801"/>
    </source>
</evidence>
<evidence type="ECO:0000256" key="3">
    <source>
        <dbReference type="ARBA" id="ARBA00004141"/>
    </source>
</evidence>
<evidence type="ECO:0000256" key="10">
    <source>
        <dbReference type="ARBA" id="ARBA00022842"/>
    </source>
</evidence>
<dbReference type="AlphaFoldDB" id="A0AAY4EL20"/>
<keyword evidence="6 16" id="KW-0547">Nucleotide-binding</keyword>
<keyword evidence="11 18" id="KW-1133">Transmembrane helix</keyword>
<dbReference type="GO" id="GO:0005886">
    <property type="term" value="C:plasma membrane"/>
    <property type="evidence" value="ECO:0007669"/>
    <property type="project" value="TreeGrafter"/>
</dbReference>
<dbReference type="PANTHER" id="PTHR11782">
    <property type="entry name" value="ADENOSINE/GUANOSINE DIPHOSPHATASE"/>
    <property type="match status" value="1"/>
</dbReference>
<keyword evidence="5 18" id="KW-0812">Transmembrane</keyword>
<protein>
    <recommendedName>
        <fullName evidence="21">Ectonucleoside triphosphate diphosphohydrolase 2</fullName>
    </recommendedName>
</protein>
<comment type="subcellular location">
    <subcellularLocation>
        <location evidence="3">Membrane</location>
        <topology evidence="3">Multi-pass membrane protein</topology>
    </subcellularLocation>
</comment>
<gene>
    <name evidence="19" type="primary">LOC114799502</name>
</gene>
<name>A0AAY4EL20_9TELE</name>
<evidence type="ECO:0008006" key="21">
    <source>
        <dbReference type="Google" id="ProtNLM"/>
    </source>
</evidence>
<dbReference type="GO" id="GO:0017111">
    <property type="term" value="F:ribonucleoside triphosphate phosphatase activity"/>
    <property type="evidence" value="ECO:0007669"/>
    <property type="project" value="TreeGrafter"/>
</dbReference>
<reference evidence="19" key="3">
    <citation type="submission" date="2025-09" db="UniProtKB">
        <authorList>
            <consortium name="Ensembl"/>
        </authorList>
    </citation>
    <scope>IDENTIFICATION</scope>
</reference>
<reference evidence="19 20" key="1">
    <citation type="submission" date="2020-06" db="EMBL/GenBank/DDBJ databases">
        <authorList>
            <consortium name="Wellcome Sanger Institute Data Sharing"/>
        </authorList>
    </citation>
    <scope>NUCLEOTIDE SEQUENCE [LARGE SCALE GENOMIC DNA]</scope>
</reference>
<dbReference type="Ensembl" id="ENSDCDT00010068743.1">
    <property type="protein sequence ID" value="ENSDCDP00010058049.1"/>
    <property type="gene ID" value="ENSDCDG00010032708.1"/>
</dbReference>
<feature type="transmembrane region" description="Helical" evidence="18">
    <location>
        <begin position="473"/>
        <end position="498"/>
    </location>
</feature>
<keyword evidence="10" id="KW-0460">Magnesium</keyword>
<evidence type="ECO:0000256" key="14">
    <source>
        <dbReference type="ARBA" id="ARBA00023180"/>
    </source>
</evidence>
<dbReference type="Gene3D" id="3.30.420.40">
    <property type="match status" value="1"/>
</dbReference>
<dbReference type="PROSITE" id="PS01238">
    <property type="entry name" value="GDA1_CD39_NTPASE"/>
    <property type="match status" value="1"/>
</dbReference>
<evidence type="ECO:0000256" key="13">
    <source>
        <dbReference type="ARBA" id="ARBA00023157"/>
    </source>
</evidence>
<dbReference type="GO" id="GO:0045134">
    <property type="term" value="F:UDP phosphatase activity"/>
    <property type="evidence" value="ECO:0007669"/>
    <property type="project" value="TreeGrafter"/>
</dbReference>
<keyword evidence="9 16" id="KW-0067">ATP-binding</keyword>
<evidence type="ECO:0000256" key="17">
    <source>
        <dbReference type="RuleBase" id="RU003833"/>
    </source>
</evidence>
<keyword evidence="12 18" id="KW-0472">Membrane</keyword>
<evidence type="ECO:0000256" key="16">
    <source>
        <dbReference type="PIRSR" id="PIRSR600407-2"/>
    </source>
</evidence>
<evidence type="ECO:0000256" key="5">
    <source>
        <dbReference type="ARBA" id="ARBA00022692"/>
    </source>
</evidence>
<dbReference type="FunFam" id="3.30.420.150:FF:000002">
    <property type="entry name" value="Ectonucleoside triphosphate diphosphohydrolase 1"/>
    <property type="match status" value="1"/>
</dbReference>
<evidence type="ECO:0000256" key="18">
    <source>
        <dbReference type="SAM" id="Phobius"/>
    </source>
</evidence>
<evidence type="ECO:0000256" key="6">
    <source>
        <dbReference type="ARBA" id="ARBA00022741"/>
    </source>
</evidence>
<evidence type="ECO:0000256" key="1">
    <source>
        <dbReference type="ARBA" id="ARBA00001913"/>
    </source>
</evidence>
<comment type="cofactor">
    <cofactor evidence="1">
        <name>Ca(2+)</name>
        <dbReference type="ChEBI" id="CHEBI:29108"/>
    </cofactor>
</comment>
<dbReference type="GeneTree" id="ENSGT01150000286965"/>
<feature type="active site" description="Proton acceptor" evidence="15">
    <location>
        <position position="170"/>
    </location>
</feature>
<evidence type="ECO:0000313" key="20">
    <source>
        <dbReference type="Proteomes" id="UP000694580"/>
    </source>
</evidence>
<dbReference type="GO" id="GO:0005524">
    <property type="term" value="F:ATP binding"/>
    <property type="evidence" value="ECO:0007669"/>
    <property type="project" value="UniProtKB-KW"/>
</dbReference>
<feature type="binding site" evidence="16">
    <location>
        <begin position="209"/>
        <end position="213"/>
    </location>
    <ligand>
        <name>ATP</name>
        <dbReference type="ChEBI" id="CHEBI:30616"/>
    </ligand>
</feature>
<dbReference type="Gene3D" id="3.30.420.150">
    <property type="entry name" value="Exopolyphosphatase. Domain 2"/>
    <property type="match status" value="1"/>
</dbReference>
<evidence type="ECO:0000256" key="2">
    <source>
        <dbReference type="ARBA" id="ARBA00001946"/>
    </source>
</evidence>
<proteinExistence type="inferred from homology"/>
<dbReference type="GO" id="GO:0009134">
    <property type="term" value="P:nucleoside diphosphate catabolic process"/>
    <property type="evidence" value="ECO:0007669"/>
    <property type="project" value="TreeGrafter"/>
</dbReference>
<dbReference type="Proteomes" id="UP000694580">
    <property type="component" value="Chromosome 11"/>
</dbReference>
<reference evidence="19" key="2">
    <citation type="submission" date="2025-08" db="UniProtKB">
        <authorList>
            <consortium name="Ensembl"/>
        </authorList>
    </citation>
    <scope>IDENTIFICATION</scope>
</reference>
<keyword evidence="8" id="KW-0106">Calcium</keyword>
<comment type="cofactor">
    <cofactor evidence="2">
        <name>Mg(2+)</name>
        <dbReference type="ChEBI" id="CHEBI:18420"/>
    </cofactor>
</comment>
<evidence type="ECO:0000256" key="4">
    <source>
        <dbReference type="ARBA" id="ARBA00009283"/>
    </source>
</evidence>
<dbReference type="InterPro" id="IPR000407">
    <property type="entry name" value="GDA1_CD39_NTPase"/>
</dbReference>
<keyword evidence="13" id="KW-1015">Disulfide bond</keyword>
<keyword evidence="14" id="KW-0325">Glycoprotein</keyword>
<evidence type="ECO:0000256" key="15">
    <source>
        <dbReference type="PIRSR" id="PIRSR600407-1"/>
    </source>
</evidence>
<accession>A0AAY4EL20</accession>
<sequence length="508" mass="56563">GAVERPLSCSRVPVSNFVMQTCMSGRGRPCNHVPHTTGTKFATMYGIVLDAGSSHTAMFIYKWPADKQKGTGIVTQHTDCHVKGGGISSYAGKQGEAGRSLETCLDQAKQDIPQSRHHQTPVYLGATAGMRLLNMSNPKESDKILEEVGKKLKMYPFDFRGASILSGQEEGAYGWVTVNYLLENFIKYSFVGQWLIPSRKTVGALDFGGASTQITFETQSAIEDKDNKMTLQLYGQNYSLYTQSFLCYGRDQVLRKLLAHLLQIQHYSSVISNPCYPDGHRVTMTLDKIFDSPCTADMRPTMYKPESSMEVQGSGDYKACLGNVSEMFSFKNCPFSKCSFNGVFQPNVTGNFMAFSAFFYTYSFLQRTTGITVSSPRLLDNATRAVCNLSMEEMLQKAPDQQGRIQDYCAASVFIQVLLLQGYKFDELSFSHITFQKKVEDTSVGWAMGYMLSLSSLLPGESLPLQKAISPQVWGGLLFLFAFMFVIGVAFLFTQVLYKKKKSNSNMI</sequence>
<evidence type="ECO:0000256" key="12">
    <source>
        <dbReference type="ARBA" id="ARBA00023136"/>
    </source>
</evidence>
<keyword evidence="7 17" id="KW-0378">Hydrolase</keyword>
<dbReference type="Pfam" id="PF01150">
    <property type="entry name" value="GDA1_CD39"/>
    <property type="match status" value="1"/>
</dbReference>
<evidence type="ECO:0000256" key="8">
    <source>
        <dbReference type="ARBA" id="ARBA00022837"/>
    </source>
</evidence>